<name>A0ABN0W1U9_9ACTN</name>
<feature type="transmembrane region" description="Helical" evidence="7">
    <location>
        <begin position="51"/>
        <end position="69"/>
    </location>
</feature>
<dbReference type="SUPFAM" id="SSF103473">
    <property type="entry name" value="MFS general substrate transporter"/>
    <property type="match status" value="1"/>
</dbReference>
<keyword evidence="6 7" id="KW-0472">Membrane</keyword>
<dbReference type="InterPro" id="IPR020846">
    <property type="entry name" value="MFS_dom"/>
</dbReference>
<evidence type="ECO:0000256" key="7">
    <source>
        <dbReference type="SAM" id="Phobius"/>
    </source>
</evidence>
<dbReference type="CDD" id="cd17321">
    <property type="entry name" value="MFS_MMR_MDR_like"/>
    <property type="match status" value="1"/>
</dbReference>
<dbReference type="InterPro" id="IPR011701">
    <property type="entry name" value="MFS"/>
</dbReference>
<feature type="domain" description="Major facilitator superfamily (MFS) profile" evidence="8">
    <location>
        <begin position="14"/>
        <end position="457"/>
    </location>
</feature>
<dbReference type="EMBL" id="BAAABM010000007">
    <property type="protein sequence ID" value="GAA0322577.1"/>
    <property type="molecule type" value="Genomic_DNA"/>
</dbReference>
<organism evidence="9 10">
    <name type="scientific">Actinoallomurus spadix</name>
    <dbReference type="NCBI Taxonomy" id="79912"/>
    <lineage>
        <taxon>Bacteria</taxon>
        <taxon>Bacillati</taxon>
        <taxon>Actinomycetota</taxon>
        <taxon>Actinomycetes</taxon>
        <taxon>Streptosporangiales</taxon>
        <taxon>Thermomonosporaceae</taxon>
        <taxon>Actinoallomurus</taxon>
    </lineage>
</organism>
<feature type="transmembrane region" description="Helical" evidence="7">
    <location>
        <begin position="364"/>
        <end position="387"/>
    </location>
</feature>
<feature type="transmembrane region" description="Helical" evidence="7">
    <location>
        <begin position="270"/>
        <end position="289"/>
    </location>
</feature>
<feature type="transmembrane region" description="Helical" evidence="7">
    <location>
        <begin position="408"/>
        <end position="428"/>
    </location>
</feature>
<evidence type="ECO:0000259" key="8">
    <source>
        <dbReference type="PROSITE" id="PS50850"/>
    </source>
</evidence>
<evidence type="ECO:0000256" key="6">
    <source>
        <dbReference type="ARBA" id="ARBA00023136"/>
    </source>
</evidence>
<dbReference type="Gene3D" id="1.20.1250.20">
    <property type="entry name" value="MFS general substrate transporter like domains"/>
    <property type="match status" value="1"/>
</dbReference>
<dbReference type="RefSeq" id="WP_252799638.1">
    <property type="nucleotide sequence ID" value="NZ_BAAABM010000007.1"/>
</dbReference>
<feature type="transmembrane region" description="Helical" evidence="7">
    <location>
        <begin position="106"/>
        <end position="128"/>
    </location>
</feature>
<comment type="caution">
    <text evidence="9">The sequence shown here is derived from an EMBL/GenBank/DDBJ whole genome shotgun (WGS) entry which is preliminary data.</text>
</comment>
<feature type="transmembrane region" description="Helical" evidence="7">
    <location>
        <begin position="334"/>
        <end position="352"/>
    </location>
</feature>
<dbReference type="Proteomes" id="UP001501822">
    <property type="component" value="Unassembled WGS sequence"/>
</dbReference>
<evidence type="ECO:0000313" key="10">
    <source>
        <dbReference type="Proteomes" id="UP001501822"/>
    </source>
</evidence>
<feature type="transmembrane region" description="Helical" evidence="7">
    <location>
        <begin position="434"/>
        <end position="453"/>
    </location>
</feature>
<dbReference type="PANTHER" id="PTHR42718">
    <property type="entry name" value="MAJOR FACILITATOR SUPERFAMILY MULTIDRUG TRANSPORTER MFSC"/>
    <property type="match status" value="1"/>
</dbReference>
<evidence type="ECO:0000313" key="9">
    <source>
        <dbReference type="EMBL" id="GAA0322577.1"/>
    </source>
</evidence>
<keyword evidence="4 7" id="KW-0812">Transmembrane</keyword>
<evidence type="ECO:0000256" key="5">
    <source>
        <dbReference type="ARBA" id="ARBA00022989"/>
    </source>
</evidence>
<protein>
    <recommendedName>
        <fullName evidence="8">Major facilitator superfamily (MFS) profile domain-containing protein</fullName>
    </recommendedName>
</protein>
<feature type="transmembrane region" description="Helical" evidence="7">
    <location>
        <begin position="168"/>
        <end position="189"/>
    </location>
</feature>
<proteinExistence type="predicted"/>
<keyword evidence="5 7" id="KW-1133">Transmembrane helix</keyword>
<dbReference type="Pfam" id="PF07690">
    <property type="entry name" value="MFS_1"/>
    <property type="match status" value="2"/>
</dbReference>
<feature type="transmembrane region" description="Helical" evidence="7">
    <location>
        <begin position="12"/>
        <end position="39"/>
    </location>
</feature>
<dbReference type="InterPro" id="IPR004638">
    <property type="entry name" value="EmrB-like"/>
</dbReference>
<accession>A0ABN0W1U9</accession>
<feature type="transmembrane region" description="Helical" evidence="7">
    <location>
        <begin position="301"/>
        <end position="322"/>
    </location>
</feature>
<evidence type="ECO:0000256" key="1">
    <source>
        <dbReference type="ARBA" id="ARBA00004651"/>
    </source>
</evidence>
<keyword evidence="3" id="KW-1003">Cell membrane</keyword>
<comment type="subcellular location">
    <subcellularLocation>
        <location evidence="1">Cell membrane</location>
        <topology evidence="1">Multi-pass membrane protein</topology>
    </subcellularLocation>
</comment>
<feature type="transmembrane region" description="Helical" evidence="7">
    <location>
        <begin position="140"/>
        <end position="162"/>
    </location>
</feature>
<evidence type="ECO:0000256" key="3">
    <source>
        <dbReference type="ARBA" id="ARBA00022475"/>
    </source>
</evidence>
<sequence length="471" mass="48545">MSELHARKAGNAQVLGVCALAAMVAFLDVTVVNVAFPSIEKTFSGAHDWTVSWVMSSYNITFSALLVPSGKFADLFGHRRTFLVGMALFTVASAGCAASIDVWMLIAFRALQAVGSVAVIPAGAALLLDEYPPERRMEVTGMLGAASAVAAAFGPTVGAALIDVSDWRAAFLVNLPLGVITVLWGMRVLRARSGAGGDAAPDWSGGVVLIAGLAAIVFGLVQSDTWGWGNGGVIGGIAVGAVLVVVAVIRSRRHPAPAIELSLLRIRAVSVANLALVVFTTAMYAKILVDVLYMTDVWHWNIVYIGLALAPGPFVTAVCAPLTTRIAGRYGPRTPATVGAVVYGIGCAWFALRPGLTPSYFADWLPGSILTGIGNGLAFPVLSGAAVASLPPGRFGSGTALNAAARQLGAVLGVALLTVVVGAGTIARHSLQDGFWFTAIVSLAAAPIAAALGRQTPLTVDAPPEVRPSER</sequence>
<dbReference type="PROSITE" id="PS50850">
    <property type="entry name" value="MFS"/>
    <property type="match status" value="1"/>
</dbReference>
<reference evidence="9 10" key="1">
    <citation type="journal article" date="2019" name="Int. J. Syst. Evol. Microbiol.">
        <title>The Global Catalogue of Microorganisms (GCM) 10K type strain sequencing project: providing services to taxonomists for standard genome sequencing and annotation.</title>
        <authorList>
            <consortium name="The Broad Institute Genomics Platform"/>
            <consortium name="The Broad Institute Genome Sequencing Center for Infectious Disease"/>
            <person name="Wu L."/>
            <person name="Ma J."/>
        </authorList>
    </citation>
    <scope>NUCLEOTIDE SEQUENCE [LARGE SCALE GENOMIC DNA]</scope>
    <source>
        <strain evidence="9 10">JCM 3146</strain>
    </source>
</reference>
<feature type="transmembrane region" description="Helical" evidence="7">
    <location>
        <begin position="201"/>
        <end position="221"/>
    </location>
</feature>
<dbReference type="PANTHER" id="PTHR42718:SF48">
    <property type="entry name" value="CONSERVED TWO-DOMAIN MEMBRANE PROTEIN-RELATED"/>
    <property type="match status" value="1"/>
</dbReference>
<dbReference type="NCBIfam" id="TIGR00711">
    <property type="entry name" value="efflux_EmrB"/>
    <property type="match status" value="1"/>
</dbReference>
<feature type="transmembrane region" description="Helical" evidence="7">
    <location>
        <begin position="227"/>
        <end position="249"/>
    </location>
</feature>
<evidence type="ECO:0000256" key="4">
    <source>
        <dbReference type="ARBA" id="ARBA00022692"/>
    </source>
</evidence>
<keyword evidence="2" id="KW-0813">Transport</keyword>
<gene>
    <name evidence="9" type="ORF">GCM10010151_10500</name>
</gene>
<feature type="transmembrane region" description="Helical" evidence="7">
    <location>
        <begin position="81"/>
        <end position="100"/>
    </location>
</feature>
<dbReference type="Gene3D" id="1.20.1720.10">
    <property type="entry name" value="Multidrug resistance protein D"/>
    <property type="match status" value="1"/>
</dbReference>
<keyword evidence="10" id="KW-1185">Reference proteome</keyword>
<evidence type="ECO:0000256" key="2">
    <source>
        <dbReference type="ARBA" id="ARBA00022448"/>
    </source>
</evidence>
<dbReference type="InterPro" id="IPR036259">
    <property type="entry name" value="MFS_trans_sf"/>
</dbReference>